<evidence type="ECO:0000259" key="1">
    <source>
        <dbReference type="Pfam" id="PF00535"/>
    </source>
</evidence>
<dbReference type="GO" id="GO:0016758">
    <property type="term" value="F:hexosyltransferase activity"/>
    <property type="evidence" value="ECO:0007669"/>
    <property type="project" value="UniProtKB-ARBA"/>
</dbReference>
<dbReference type="Pfam" id="PF00535">
    <property type="entry name" value="Glycos_transf_2"/>
    <property type="match status" value="1"/>
</dbReference>
<sequence>MVFTHAPISVIITTFNDYQFLEQAIESVLEQLLLPSEIIVIDDGSELPEAEVITNKFIENDKNVKVSFYCKVNGGASSARNLGLQKSTYEYIAFLDVDDKMLPNNLLDKYNLIKNLNEDYFGVYGTAIRSTGETEIFPDTDGIANTDELDIQGKGIPGGSPFFLFNKSALAQVGGFDEELKCNEDYDILIRLIKAEKKVKGCTPAGFYRNLRQNSLSRPSDPAKNFTRVMFFLEKAEWLNYYSFECLNQRKMATHITYVKGLLEERQYIKAFKYARKGFKYSKPVTGKQKIVYFASLSFL</sequence>
<reference evidence="3" key="1">
    <citation type="submission" date="2015-08" db="EMBL/GenBank/DDBJ databases">
        <authorList>
            <person name="Varghese N."/>
        </authorList>
    </citation>
    <scope>NUCLEOTIDE SEQUENCE [LARGE SCALE GENOMIC DNA]</scope>
    <source>
        <strain evidence="3">DSM 27808</strain>
    </source>
</reference>
<organism evidence="2 3">
    <name type="scientific">Pseudidiomarina woesei</name>
    <dbReference type="NCBI Taxonomy" id="1381080"/>
    <lineage>
        <taxon>Bacteria</taxon>
        <taxon>Pseudomonadati</taxon>
        <taxon>Pseudomonadota</taxon>
        <taxon>Gammaproteobacteria</taxon>
        <taxon>Alteromonadales</taxon>
        <taxon>Idiomarinaceae</taxon>
        <taxon>Pseudidiomarina</taxon>
    </lineage>
</organism>
<dbReference type="Proteomes" id="UP000182598">
    <property type="component" value="Unassembled WGS sequence"/>
</dbReference>
<evidence type="ECO:0000313" key="2">
    <source>
        <dbReference type="EMBL" id="CUA86413.1"/>
    </source>
</evidence>
<evidence type="ECO:0000313" key="3">
    <source>
        <dbReference type="Proteomes" id="UP000182598"/>
    </source>
</evidence>
<protein>
    <submittedName>
        <fullName evidence="2">Glycosyl transferase family 2</fullName>
    </submittedName>
</protein>
<dbReference type="OrthoDB" id="396512at2"/>
<keyword evidence="3" id="KW-1185">Reference proteome</keyword>
<dbReference type="CDD" id="cd00761">
    <property type="entry name" value="Glyco_tranf_GTA_type"/>
    <property type="match status" value="1"/>
</dbReference>
<dbReference type="AlphaFoldDB" id="A0A0K6H684"/>
<dbReference type="PANTHER" id="PTHR22916">
    <property type="entry name" value="GLYCOSYLTRANSFERASE"/>
    <property type="match status" value="1"/>
</dbReference>
<dbReference type="InterPro" id="IPR001173">
    <property type="entry name" value="Glyco_trans_2-like"/>
</dbReference>
<name>A0A0K6H684_9GAMM</name>
<feature type="domain" description="Glycosyltransferase 2-like" evidence="1">
    <location>
        <begin position="9"/>
        <end position="161"/>
    </location>
</feature>
<dbReference type="PANTHER" id="PTHR22916:SF3">
    <property type="entry name" value="UDP-GLCNAC:BETAGAL BETA-1,3-N-ACETYLGLUCOSAMINYLTRANSFERASE-LIKE PROTEIN 1"/>
    <property type="match status" value="1"/>
</dbReference>
<dbReference type="SUPFAM" id="SSF53448">
    <property type="entry name" value="Nucleotide-diphospho-sugar transferases"/>
    <property type="match status" value="1"/>
</dbReference>
<dbReference type="EMBL" id="CYHB01000004">
    <property type="protein sequence ID" value="CUA86413.1"/>
    <property type="molecule type" value="Genomic_DNA"/>
</dbReference>
<dbReference type="Gene3D" id="3.90.550.10">
    <property type="entry name" value="Spore Coat Polysaccharide Biosynthesis Protein SpsA, Chain A"/>
    <property type="match status" value="1"/>
</dbReference>
<keyword evidence="2" id="KW-0808">Transferase</keyword>
<dbReference type="RefSeq" id="WP_055439145.1">
    <property type="nucleotide sequence ID" value="NZ_CYHB01000004.1"/>
</dbReference>
<accession>A0A0K6H684</accession>
<proteinExistence type="predicted"/>
<dbReference type="InterPro" id="IPR029044">
    <property type="entry name" value="Nucleotide-diphossugar_trans"/>
</dbReference>
<gene>
    <name evidence="2" type="ORF">Ga0061064_1477</name>
</gene>